<proteinExistence type="predicted"/>
<sequence>MNQKQSTLYNLLQGKTRKRLARKKWRLGKTFQYAPNANLVRRLSKQLNISKDDVLDQLNDLREYLLKYPQYY</sequence>
<evidence type="ECO:0000313" key="1">
    <source>
        <dbReference type="EMBL" id="UXE61365.1"/>
    </source>
</evidence>
<name>A0A977KZQ3_9CYAN</name>
<accession>A0A977KZQ3</accession>
<gene>
    <name evidence="1" type="ORF">KA717_39515</name>
</gene>
<dbReference type="EMBL" id="CP073041">
    <property type="protein sequence ID" value="UXE61365.1"/>
    <property type="molecule type" value="Genomic_DNA"/>
</dbReference>
<dbReference type="KEGG" id="wna:KA717_39515"/>
<dbReference type="Proteomes" id="UP001065613">
    <property type="component" value="Chromosome"/>
</dbReference>
<organism evidence="1">
    <name type="scientific">Woronichinia naegeliana WA131</name>
    <dbReference type="NCBI Taxonomy" id="2824559"/>
    <lineage>
        <taxon>Bacteria</taxon>
        <taxon>Bacillati</taxon>
        <taxon>Cyanobacteriota</taxon>
        <taxon>Cyanophyceae</taxon>
        <taxon>Synechococcales</taxon>
        <taxon>Coelosphaeriaceae</taxon>
        <taxon>Woronichinia</taxon>
    </lineage>
</organism>
<protein>
    <submittedName>
        <fullName evidence="1">Uncharacterized protein</fullName>
    </submittedName>
</protein>
<dbReference type="AlphaFoldDB" id="A0A977KZQ3"/>
<reference evidence="1" key="1">
    <citation type="submission" date="2021-04" db="EMBL/GenBank/DDBJ databases">
        <title>Genome sequence of Woronichinia naegeliana from Washington state freshwater lake bloom.</title>
        <authorList>
            <person name="Dreher T.W."/>
        </authorList>
    </citation>
    <scope>NUCLEOTIDE SEQUENCE</scope>
    <source>
        <strain evidence="1">WA131</strain>
    </source>
</reference>